<gene>
    <name evidence="2" type="ORF">FHS22_003052</name>
</gene>
<reference evidence="2 3" key="1">
    <citation type="submission" date="2020-08" db="EMBL/GenBank/DDBJ databases">
        <title>Genomic Encyclopedia of Type Strains, Phase III (KMG-III): the genomes of soil and plant-associated and newly described type strains.</title>
        <authorList>
            <person name="Whitman W."/>
        </authorList>
    </citation>
    <scope>NUCLEOTIDE SEQUENCE [LARGE SCALE GENOMIC DNA]</scope>
    <source>
        <strain evidence="2 3">CECT 3303</strain>
    </source>
</reference>
<sequence>MTAPLVADPPGGTSQRGRWRLVPAGPVTVASVLTVLAASVPGGDMPLLIAAVPAWLLSFCVWVACLAARRPRRGPLVCVLPLAGGLVFALVAAEVPLRVAFAVSEPALTEYAASLPERERWVFQERQAGVFPIGRARRWNGITELTAEGSGGTLEQCGFAHVPAGRLQSLEASRITRLSGDWYATCTDFG</sequence>
<evidence type="ECO:0000256" key="1">
    <source>
        <dbReference type="SAM" id="Phobius"/>
    </source>
</evidence>
<keyword evidence="1" id="KW-1133">Transmembrane helix</keyword>
<keyword evidence="1" id="KW-0812">Transmembrane</keyword>
<dbReference type="Proteomes" id="UP000562352">
    <property type="component" value="Unassembled WGS sequence"/>
</dbReference>
<evidence type="ECO:0000313" key="2">
    <source>
        <dbReference type="EMBL" id="MBB5963770.1"/>
    </source>
</evidence>
<keyword evidence="3" id="KW-1185">Reference proteome</keyword>
<name>A0A841D1Y0_PLAVE</name>
<feature type="transmembrane region" description="Helical" evidence="1">
    <location>
        <begin position="21"/>
        <end position="41"/>
    </location>
</feature>
<evidence type="ECO:0000313" key="3">
    <source>
        <dbReference type="Proteomes" id="UP000562352"/>
    </source>
</evidence>
<keyword evidence="1" id="KW-0472">Membrane</keyword>
<feature type="transmembrane region" description="Helical" evidence="1">
    <location>
        <begin position="47"/>
        <end position="68"/>
    </location>
</feature>
<dbReference type="EMBL" id="JACHJJ010000009">
    <property type="protein sequence ID" value="MBB5963770.1"/>
    <property type="molecule type" value="Genomic_DNA"/>
</dbReference>
<proteinExistence type="predicted"/>
<dbReference type="AlphaFoldDB" id="A0A841D1Y0"/>
<accession>A0A841D1Y0</accession>
<comment type="caution">
    <text evidence="2">The sequence shown here is derived from an EMBL/GenBank/DDBJ whole genome shotgun (WGS) entry which is preliminary data.</text>
</comment>
<protein>
    <submittedName>
        <fullName evidence="2">Uncharacterized protein</fullName>
    </submittedName>
</protein>
<organism evidence="2 3">
    <name type="scientific">Planomonospora venezuelensis</name>
    <dbReference type="NCBI Taxonomy" id="1999"/>
    <lineage>
        <taxon>Bacteria</taxon>
        <taxon>Bacillati</taxon>
        <taxon>Actinomycetota</taxon>
        <taxon>Actinomycetes</taxon>
        <taxon>Streptosporangiales</taxon>
        <taxon>Streptosporangiaceae</taxon>
        <taxon>Planomonospora</taxon>
    </lineage>
</organism>
<dbReference type="RefSeq" id="WP_184942153.1">
    <property type="nucleotide sequence ID" value="NZ_BAAAWZ010000001.1"/>
</dbReference>
<feature type="transmembrane region" description="Helical" evidence="1">
    <location>
        <begin position="75"/>
        <end position="93"/>
    </location>
</feature>